<dbReference type="InterPro" id="IPR014001">
    <property type="entry name" value="Helicase_ATP-bd"/>
</dbReference>
<evidence type="ECO:0000313" key="4">
    <source>
        <dbReference type="Proteomes" id="UP000765338"/>
    </source>
</evidence>
<dbReference type="Pfam" id="PF00271">
    <property type="entry name" value="Helicase_C"/>
    <property type="match status" value="1"/>
</dbReference>
<keyword evidence="4" id="KW-1185">Reference proteome</keyword>
<dbReference type="Gene3D" id="3.40.50.300">
    <property type="entry name" value="P-loop containing nucleotide triphosphate hydrolases"/>
    <property type="match status" value="2"/>
</dbReference>
<dbReference type="PANTHER" id="PTHR47396">
    <property type="entry name" value="TYPE I RESTRICTION ENZYME ECOKI R PROTEIN"/>
    <property type="match status" value="1"/>
</dbReference>
<dbReference type="Pfam" id="PF04851">
    <property type="entry name" value="ResIII"/>
    <property type="match status" value="1"/>
</dbReference>
<name>A0ABR5ZRI5_9PROT</name>
<comment type="caution">
    <text evidence="3">The sequence shown here is derived from an EMBL/GenBank/DDBJ whole genome shotgun (WGS) entry which is preliminary data.</text>
</comment>
<feature type="domain" description="Helicase ATP-binding" evidence="1">
    <location>
        <begin position="17"/>
        <end position="163"/>
    </location>
</feature>
<dbReference type="Proteomes" id="UP000765338">
    <property type="component" value="Unassembled WGS sequence"/>
</dbReference>
<gene>
    <name evidence="3" type="ORF">CPA56_02825</name>
</gene>
<evidence type="ECO:0000259" key="2">
    <source>
        <dbReference type="PROSITE" id="PS51194"/>
    </source>
</evidence>
<evidence type="ECO:0000259" key="1">
    <source>
        <dbReference type="PROSITE" id="PS51192"/>
    </source>
</evidence>
<dbReference type="InterPro" id="IPR006935">
    <property type="entry name" value="Helicase/UvrB_N"/>
</dbReference>
<dbReference type="InterPro" id="IPR027417">
    <property type="entry name" value="P-loop_NTPase"/>
</dbReference>
<dbReference type="PANTHER" id="PTHR47396:SF1">
    <property type="entry name" value="ATP-DEPENDENT HELICASE IRC3-RELATED"/>
    <property type="match status" value="1"/>
</dbReference>
<organism evidence="3 4">
    <name type="scientific">Bombella mellum</name>
    <dbReference type="NCBI Taxonomy" id="2039288"/>
    <lineage>
        <taxon>Bacteria</taxon>
        <taxon>Pseudomonadati</taxon>
        <taxon>Pseudomonadota</taxon>
        <taxon>Alphaproteobacteria</taxon>
        <taxon>Acetobacterales</taxon>
        <taxon>Acetobacteraceae</taxon>
        <taxon>Bombella</taxon>
    </lineage>
</organism>
<dbReference type="SMART" id="SM00490">
    <property type="entry name" value="HELICc"/>
    <property type="match status" value="1"/>
</dbReference>
<proteinExistence type="predicted"/>
<dbReference type="EMBL" id="PDLY01000001">
    <property type="protein sequence ID" value="MBA5726929.1"/>
    <property type="molecule type" value="Genomic_DNA"/>
</dbReference>
<feature type="domain" description="Helicase C-terminal" evidence="2">
    <location>
        <begin position="216"/>
        <end position="364"/>
    </location>
</feature>
<accession>A0ABR5ZRI5</accession>
<evidence type="ECO:0008006" key="5">
    <source>
        <dbReference type="Google" id="ProtNLM"/>
    </source>
</evidence>
<reference evidence="3 4" key="1">
    <citation type="submission" date="2017-10" db="EMBL/GenBank/DDBJ databases">
        <authorList>
            <person name="Jakob F."/>
        </authorList>
    </citation>
    <scope>NUCLEOTIDE SEQUENCE [LARGE SCALE GENOMIC DNA]</scope>
    <source>
        <strain evidence="3 4">TMW 2.1889</strain>
    </source>
</reference>
<dbReference type="PROSITE" id="PS51194">
    <property type="entry name" value="HELICASE_CTER"/>
    <property type="match status" value="1"/>
</dbReference>
<sequence length="496" mass="54643">MITLRDYQERLIEQAQGAFASNIRRVLIQLPTGGGKGRILPRLARLRAETGRRVLIVAHRAELIDQISAALDDEGLMYGRIQPGHPRMDFPVQVGMVQTVSRRLKTLRDFDDIMVDEAHHMPAGQYTSMLRAWPDAALTGLTATPIRTDGAGLGDYFDQMFCGPTTDELIRRGYLAGFDYYMPSRQLDLSGVGKSMGDYQRDAAMRAMTKARIVGDAVAHYRQYLNGRPAIVFCMGVKHTHEVAAMFCEAGIKAAGVDGRMEMSLRRERLAGLASGDLQVVTAADVISEGVDIPAVAGAILLRPTVSTSLYLQQVGRALRLKPDGSRAIILDHVGNAQRHGIPTDPRLWSLDAEQQNGKSQNVVTCRLCHRVFHEGTARKIAGAECRRSPCAILKPEPKVTEEKSPDVVKGTLEAVEDRWAWAKGIDPYLAQGPELTALLAHAGADKERLEMVARARGYKAAWVRHRLRAAGADIPMNRWEKQQAAKQTAQQEAQA</sequence>
<dbReference type="SUPFAM" id="SSF52540">
    <property type="entry name" value="P-loop containing nucleoside triphosphate hydrolases"/>
    <property type="match status" value="1"/>
</dbReference>
<dbReference type="InterPro" id="IPR050742">
    <property type="entry name" value="Helicase_Restrict-Modif_Enz"/>
</dbReference>
<dbReference type="InterPro" id="IPR001650">
    <property type="entry name" value="Helicase_C-like"/>
</dbReference>
<dbReference type="SMART" id="SM00487">
    <property type="entry name" value="DEXDc"/>
    <property type="match status" value="1"/>
</dbReference>
<dbReference type="PROSITE" id="PS51192">
    <property type="entry name" value="HELICASE_ATP_BIND_1"/>
    <property type="match status" value="1"/>
</dbReference>
<dbReference type="RefSeq" id="WP_182040497.1">
    <property type="nucleotide sequence ID" value="NZ_PDLY01000001.1"/>
</dbReference>
<evidence type="ECO:0000313" key="3">
    <source>
        <dbReference type="EMBL" id="MBA5726929.1"/>
    </source>
</evidence>
<protein>
    <recommendedName>
        <fullName evidence="5">Helicase</fullName>
    </recommendedName>
</protein>